<proteinExistence type="predicted"/>
<accession>A0ABY6LI14</accession>
<keyword evidence="3" id="KW-1185">Reference proteome</keyword>
<reference evidence="2 3" key="1">
    <citation type="submission" date="2022-01" db="EMBL/GenBank/DDBJ databases">
        <title>A chromosomal length assembly of Cordylochernes scorpioides.</title>
        <authorList>
            <person name="Zeh D."/>
            <person name="Zeh J."/>
        </authorList>
    </citation>
    <scope>NUCLEOTIDE SEQUENCE [LARGE SCALE GENOMIC DNA]</scope>
    <source>
        <strain evidence="2">IN4F17</strain>
        <tissue evidence="2">Whole Body</tissue>
    </source>
</reference>
<feature type="region of interest" description="Disordered" evidence="1">
    <location>
        <begin position="237"/>
        <end position="269"/>
    </location>
</feature>
<gene>
    <name evidence="2" type="ORF">LAZ67_19001877</name>
</gene>
<evidence type="ECO:0000313" key="2">
    <source>
        <dbReference type="EMBL" id="UYV80819.1"/>
    </source>
</evidence>
<evidence type="ECO:0000313" key="3">
    <source>
        <dbReference type="Proteomes" id="UP001235939"/>
    </source>
</evidence>
<protein>
    <submittedName>
        <fullName evidence="2">Uncharacterized protein</fullName>
    </submittedName>
</protein>
<name>A0ABY6LI14_9ARAC</name>
<feature type="compositionally biased region" description="Basic and acidic residues" evidence="1">
    <location>
        <begin position="239"/>
        <end position="248"/>
    </location>
</feature>
<organism evidence="2 3">
    <name type="scientific">Cordylochernes scorpioides</name>
    <dbReference type="NCBI Taxonomy" id="51811"/>
    <lineage>
        <taxon>Eukaryota</taxon>
        <taxon>Metazoa</taxon>
        <taxon>Ecdysozoa</taxon>
        <taxon>Arthropoda</taxon>
        <taxon>Chelicerata</taxon>
        <taxon>Arachnida</taxon>
        <taxon>Pseudoscorpiones</taxon>
        <taxon>Cheliferoidea</taxon>
        <taxon>Chernetidae</taxon>
        <taxon>Cordylochernes</taxon>
    </lineage>
</organism>
<dbReference type="Proteomes" id="UP001235939">
    <property type="component" value="Chromosome 19"/>
</dbReference>
<dbReference type="EMBL" id="CP092881">
    <property type="protein sequence ID" value="UYV80819.1"/>
    <property type="molecule type" value="Genomic_DNA"/>
</dbReference>
<sequence>MVPLSSGSWLLPRRPRLLDLWEKVSSILSLNHRVVPTPALLYLPLVGACRFLATPSLRAPSRWKGVRVRDLAGPVTSLTTSLGFSSIRRCSFGGHAADIALPQALTALPYPGSPASSQPVCIACGSSHMSLVHRYWSCSAVCPLIREVFSIIGRPPDLHSWIFAVGLEDHAITISSAANHAIYVFFVDHKMRGVAGNPLAIFHQTLQRDVADFLEQGKQIPMEEQDDVFILVSHKRKRPAEAAEERQSKRGRVHPGATQPTVPSPANKL</sequence>
<evidence type="ECO:0000256" key="1">
    <source>
        <dbReference type="SAM" id="MobiDB-lite"/>
    </source>
</evidence>